<dbReference type="eggNOG" id="COG2062">
    <property type="taxonomic scope" value="Bacteria"/>
</dbReference>
<protein>
    <recommendedName>
        <fullName evidence="4">Phosphohistidine phosphatase SixA</fullName>
    </recommendedName>
</protein>
<gene>
    <name evidence="2" type="ORF">NA8A_05943</name>
</gene>
<dbReference type="InterPro" id="IPR013078">
    <property type="entry name" value="His_Pase_superF_clade-1"/>
</dbReference>
<dbReference type="Gene3D" id="3.40.50.1240">
    <property type="entry name" value="Phosphoglycerate mutase-like"/>
    <property type="match status" value="1"/>
</dbReference>
<reference evidence="2 3" key="1">
    <citation type="journal article" date="2012" name="J. Bacteriol.">
        <title>Genome Sequence of Nitratireductor indicus Type Strain C115.</title>
        <authorList>
            <person name="Lai Q."/>
            <person name="Li G."/>
            <person name="Yu Z."/>
            <person name="Shao Z."/>
        </authorList>
    </citation>
    <scope>NUCLEOTIDE SEQUENCE [LARGE SCALE GENOMIC DNA]</scope>
    <source>
        <strain evidence="2 3">C115</strain>
    </source>
</reference>
<dbReference type="InterPro" id="IPR029033">
    <property type="entry name" value="His_PPase_superfam"/>
</dbReference>
<dbReference type="STRING" id="721133.SAMN05216176_101114"/>
<comment type="caution">
    <text evidence="2">The sequence shown here is derived from an EMBL/GenBank/DDBJ whole genome shotgun (WGS) entry which is preliminary data.</text>
</comment>
<dbReference type="PANTHER" id="PTHR47623:SF1">
    <property type="entry name" value="OS09G0287300 PROTEIN"/>
    <property type="match status" value="1"/>
</dbReference>
<dbReference type="CDD" id="cd07067">
    <property type="entry name" value="HP_PGM_like"/>
    <property type="match status" value="1"/>
</dbReference>
<organism evidence="2 3">
    <name type="scientific">Nitratireductor indicus C115</name>
    <dbReference type="NCBI Taxonomy" id="1231190"/>
    <lineage>
        <taxon>Bacteria</taxon>
        <taxon>Pseudomonadati</taxon>
        <taxon>Pseudomonadota</taxon>
        <taxon>Alphaproteobacteria</taxon>
        <taxon>Hyphomicrobiales</taxon>
        <taxon>Phyllobacteriaceae</taxon>
        <taxon>Nitratireductor</taxon>
    </lineage>
</organism>
<dbReference type="AlphaFoldDB" id="K2NW38"/>
<dbReference type="Proteomes" id="UP000007374">
    <property type="component" value="Unassembled WGS sequence"/>
</dbReference>
<feature type="compositionally biased region" description="Basic and acidic residues" evidence="1">
    <location>
        <begin position="1"/>
        <end position="20"/>
    </location>
</feature>
<dbReference type="PANTHER" id="PTHR47623">
    <property type="entry name" value="OS09G0287300 PROTEIN"/>
    <property type="match status" value="1"/>
</dbReference>
<dbReference type="Pfam" id="PF00300">
    <property type="entry name" value="His_Phos_1"/>
    <property type="match status" value="1"/>
</dbReference>
<evidence type="ECO:0000256" key="1">
    <source>
        <dbReference type="SAM" id="MobiDB-lite"/>
    </source>
</evidence>
<dbReference type="PATRIC" id="fig|1231190.3.peg.1249"/>
<evidence type="ECO:0000313" key="2">
    <source>
        <dbReference type="EMBL" id="EKF43550.1"/>
    </source>
</evidence>
<sequence>MRHAKSSWDDPRLDDFDRPLAPRGRRAAPLMGREIARRGWLPEQVMVSAARRAWQTWRLVASVLEQEETAAKPEEALYMASPETLVEALRRSGGHAQSILLVGHNPGLETFAGRLCGAGSDEDAKEALLDKFPTAAVARFEIEAGWAELDFGAGRLTHFLRPKDFS</sequence>
<proteinExistence type="predicted"/>
<keyword evidence="3" id="KW-1185">Reference proteome</keyword>
<feature type="region of interest" description="Disordered" evidence="1">
    <location>
        <begin position="1"/>
        <end position="23"/>
    </location>
</feature>
<dbReference type="EMBL" id="AMSI01000003">
    <property type="protein sequence ID" value="EKF43550.1"/>
    <property type="molecule type" value="Genomic_DNA"/>
</dbReference>
<dbReference type="SUPFAM" id="SSF53254">
    <property type="entry name" value="Phosphoglycerate mutase-like"/>
    <property type="match status" value="1"/>
</dbReference>
<accession>K2NW38</accession>
<name>K2NW38_9HYPH</name>
<evidence type="ECO:0000313" key="3">
    <source>
        <dbReference type="Proteomes" id="UP000007374"/>
    </source>
</evidence>
<evidence type="ECO:0008006" key="4">
    <source>
        <dbReference type="Google" id="ProtNLM"/>
    </source>
</evidence>